<dbReference type="InterPro" id="IPR013087">
    <property type="entry name" value="Znf_C2H2_type"/>
</dbReference>
<organism evidence="4 5">
    <name type="scientific">Zophobas morio</name>
    <dbReference type="NCBI Taxonomy" id="2755281"/>
    <lineage>
        <taxon>Eukaryota</taxon>
        <taxon>Metazoa</taxon>
        <taxon>Ecdysozoa</taxon>
        <taxon>Arthropoda</taxon>
        <taxon>Hexapoda</taxon>
        <taxon>Insecta</taxon>
        <taxon>Pterygota</taxon>
        <taxon>Neoptera</taxon>
        <taxon>Endopterygota</taxon>
        <taxon>Coleoptera</taxon>
        <taxon>Polyphaga</taxon>
        <taxon>Cucujiformia</taxon>
        <taxon>Tenebrionidae</taxon>
        <taxon>Zophobas</taxon>
    </lineage>
</organism>
<evidence type="ECO:0000259" key="3">
    <source>
        <dbReference type="PROSITE" id="PS00028"/>
    </source>
</evidence>
<evidence type="ECO:0000256" key="1">
    <source>
        <dbReference type="ARBA" id="ARBA00022884"/>
    </source>
</evidence>
<feature type="domain" description="C2H2-type" evidence="3">
    <location>
        <begin position="136"/>
        <end position="157"/>
    </location>
</feature>
<keyword evidence="1" id="KW-0694">RNA-binding</keyword>
<sequence length="238" mass="26620">MVAEPKPHQTGRKRQNVAKTGNDWDYYYDSYYASTSFPVGPSRLVPPIKRQRLMTTARNGKNNQSQKTSTVPPLDQLKVYSNQDILICGNCREMYTDLHDLLEHKKTYCKLRFTCKCDSNKSKNPADDHSSAALLCVQCKDAFQNAWDLMVHAQAAHMLNIYELGVPALANCSSPPLSPRDNNTPDKTDRELVSPNVCEKDIARFARFCYMSVILLAGFGSAELMIIAVRSPALAVVA</sequence>
<accession>A0AA38IXC1</accession>
<dbReference type="GO" id="GO:0003723">
    <property type="term" value="F:RNA binding"/>
    <property type="evidence" value="ECO:0007669"/>
    <property type="project" value="UniProtKB-KW"/>
</dbReference>
<keyword evidence="2" id="KW-0812">Transmembrane</keyword>
<evidence type="ECO:0000256" key="2">
    <source>
        <dbReference type="SAM" id="Phobius"/>
    </source>
</evidence>
<dbReference type="AlphaFoldDB" id="A0AA38IXC1"/>
<keyword evidence="5" id="KW-1185">Reference proteome</keyword>
<proteinExistence type="predicted"/>
<keyword evidence="2" id="KW-0472">Membrane</keyword>
<gene>
    <name evidence="4" type="ORF">Zmor_005170</name>
</gene>
<feature type="transmembrane region" description="Helical" evidence="2">
    <location>
        <begin position="208"/>
        <end position="229"/>
    </location>
</feature>
<protein>
    <recommendedName>
        <fullName evidence="3">C2H2-type domain-containing protein</fullName>
    </recommendedName>
</protein>
<dbReference type="PANTHER" id="PTHR13968">
    <property type="entry name" value="HETEROGENEOUS NUCLEAR RIBONUCLEOPROTEIN"/>
    <property type="match status" value="1"/>
</dbReference>
<comment type="caution">
    <text evidence="4">The sequence shown here is derived from an EMBL/GenBank/DDBJ whole genome shotgun (WGS) entry which is preliminary data.</text>
</comment>
<dbReference type="PROSITE" id="PS00028">
    <property type="entry name" value="ZINC_FINGER_C2H2_1"/>
    <property type="match status" value="1"/>
</dbReference>
<dbReference type="EMBL" id="JALNTZ010000002">
    <property type="protein sequence ID" value="KAJ3660734.1"/>
    <property type="molecule type" value="Genomic_DNA"/>
</dbReference>
<dbReference type="PANTHER" id="PTHR13968:SF26">
    <property type="entry name" value="RRM DOMAIN-CONTAINING PROTEIN"/>
    <property type="match status" value="1"/>
</dbReference>
<reference evidence="4" key="1">
    <citation type="journal article" date="2023" name="G3 (Bethesda)">
        <title>Whole genome assemblies of Zophobas morio and Tenebrio molitor.</title>
        <authorList>
            <person name="Kaur S."/>
            <person name="Stinson S.A."/>
            <person name="diCenzo G.C."/>
        </authorList>
    </citation>
    <scope>NUCLEOTIDE SEQUENCE</scope>
    <source>
        <strain evidence="4">QUZm001</strain>
    </source>
</reference>
<evidence type="ECO:0000313" key="4">
    <source>
        <dbReference type="EMBL" id="KAJ3660734.1"/>
    </source>
</evidence>
<dbReference type="GO" id="GO:0005634">
    <property type="term" value="C:nucleus"/>
    <property type="evidence" value="ECO:0007669"/>
    <property type="project" value="TreeGrafter"/>
</dbReference>
<evidence type="ECO:0000313" key="5">
    <source>
        <dbReference type="Proteomes" id="UP001168821"/>
    </source>
</evidence>
<keyword evidence="2" id="KW-1133">Transmembrane helix</keyword>
<dbReference type="InterPro" id="IPR051186">
    <property type="entry name" value="RRM_HNRPC/RALY_subfam"/>
</dbReference>
<dbReference type="Proteomes" id="UP001168821">
    <property type="component" value="Unassembled WGS sequence"/>
</dbReference>
<name>A0AA38IXC1_9CUCU</name>